<dbReference type="Proteomes" id="UP000050417">
    <property type="component" value="Unassembled WGS sequence"/>
</dbReference>
<dbReference type="NCBIfam" id="NF002805">
    <property type="entry name" value="PRK02947.1"/>
    <property type="match status" value="1"/>
</dbReference>
<accession>A0A0P6YA94</accession>
<dbReference type="SUPFAM" id="SSF53697">
    <property type="entry name" value="SIS domain"/>
    <property type="match status" value="1"/>
</dbReference>
<organism evidence="2 3">
    <name type="scientific">Ornatilinea apprima</name>
    <dbReference type="NCBI Taxonomy" id="1134406"/>
    <lineage>
        <taxon>Bacteria</taxon>
        <taxon>Bacillati</taxon>
        <taxon>Chloroflexota</taxon>
        <taxon>Anaerolineae</taxon>
        <taxon>Anaerolineales</taxon>
        <taxon>Anaerolineaceae</taxon>
        <taxon>Ornatilinea</taxon>
    </lineage>
</organism>
<dbReference type="EMBL" id="LGCL01000016">
    <property type="protein sequence ID" value="KPL78750.1"/>
    <property type="molecule type" value="Genomic_DNA"/>
</dbReference>
<dbReference type="InterPro" id="IPR050099">
    <property type="entry name" value="SIS_GmhA/DiaA_subfam"/>
</dbReference>
<dbReference type="OrthoDB" id="9805185at2"/>
<dbReference type="InterPro" id="IPR001347">
    <property type="entry name" value="SIS_dom"/>
</dbReference>
<dbReference type="GO" id="GO:0097367">
    <property type="term" value="F:carbohydrate derivative binding"/>
    <property type="evidence" value="ECO:0007669"/>
    <property type="project" value="InterPro"/>
</dbReference>
<sequence>MAGLKYFDEIMPILQKAMKTQAENVRRLGEWMADAIANDHLIYVFGAGHAGIISEEMCYRAGGLVPVNAILAPGLTLNTRPLTLETQLERLPGLAKLVFESAGVKAGDVLIVHSNSGRNTVAIEMAEIARDNGVRVVALTSIAHSQSVESRHLKGYRLMDVADLVIDNCGIPGDAVVKLDQFDQRCGATSTVVGATLMNAAICEAVELLLQRGIVPPVTKSANLDNSDEHNQKIWDHYAGRLIYL</sequence>
<dbReference type="AlphaFoldDB" id="A0A0P6YA94"/>
<evidence type="ECO:0000313" key="3">
    <source>
        <dbReference type="Proteomes" id="UP000050417"/>
    </source>
</evidence>
<feature type="domain" description="SIS" evidence="1">
    <location>
        <begin position="32"/>
        <end position="216"/>
    </location>
</feature>
<reference evidence="2 3" key="1">
    <citation type="submission" date="2015-07" db="EMBL/GenBank/DDBJ databases">
        <title>Genome sequence of Ornatilinea apprima DSM 23815.</title>
        <authorList>
            <person name="Hemp J."/>
            <person name="Ward L.M."/>
            <person name="Pace L.A."/>
            <person name="Fischer W.W."/>
        </authorList>
    </citation>
    <scope>NUCLEOTIDE SEQUENCE [LARGE SCALE GENOMIC DNA]</scope>
    <source>
        <strain evidence="2 3">P3M-1</strain>
    </source>
</reference>
<dbReference type="Pfam" id="PF13580">
    <property type="entry name" value="SIS_2"/>
    <property type="match status" value="1"/>
</dbReference>
<name>A0A0P6YA94_9CHLR</name>
<dbReference type="InterPro" id="IPR035472">
    <property type="entry name" value="RpiR-like_SIS"/>
</dbReference>
<dbReference type="PANTHER" id="PTHR30390:SF7">
    <property type="entry name" value="PHOSPHOHEPTOSE ISOMERASE"/>
    <property type="match status" value="1"/>
</dbReference>
<dbReference type="PANTHER" id="PTHR30390">
    <property type="entry name" value="SEDOHEPTULOSE 7-PHOSPHATE ISOMERASE / DNAA INITIATOR-ASSOCIATING FACTOR FOR REPLICATION INITIATION"/>
    <property type="match status" value="1"/>
</dbReference>
<dbReference type="PROSITE" id="PS51464">
    <property type="entry name" value="SIS"/>
    <property type="match status" value="1"/>
</dbReference>
<dbReference type="PATRIC" id="fig|1134406.4.peg.1634"/>
<proteinExistence type="predicted"/>
<dbReference type="CDD" id="cd05013">
    <property type="entry name" value="SIS_RpiR"/>
    <property type="match status" value="1"/>
</dbReference>
<evidence type="ECO:0000313" key="2">
    <source>
        <dbReference type="EMBL" id="KPL78750.1"/>
    </source>
</evidence>
<keyword evidence="3" id="KW-1185">Reference proteome</keyword>
<dbReference type="GO" id="GO:1901135">
    <property type="term" value="P:carbohydrate derivative metabolic process"/>
    <property type="evidence" value="ECO:0007669"/>
    <property type="project" value="InterPro"/>
</dbReference>
<dbReference type="Gene3D" id="3.40.50.10490">
    <property type="entry name" value="Glucose-6-phosphate isomerase like protein, domain 1"/>
    <property type="match status" value="1"/>
</dbReference>
<comment type="caution">
    <text evidence="2">The sequence shown here is derived from an EMBL/GenBank/DDBJ whole genome shotgun (WGS) entry which is preliminary data.</text>
</comment>
<dbReference type="STRING" id="1134406.ADN00_05790"/>
<dbReference type="InterPro" id="IPR046348">
    <property type="entry name" value="SIS_dom_sf"/>
</dbReference>
<protein>
    <recommendedName>
        <fullName evidence="1">SIS domain-containing protein</fullName>
    </recommendedName>
</protein>
<evidence type="ECO:0000259" key="1">
    <source>
        <dbReference type="PROSITE" id="PS51464"/>
    </source>
</evidence>
<dbReference type="RefSeq" id="WP_075062021.1">
    <property type="nucleotide sequence ID" value="NZ_LGCL01000016.1"/>
</dbReference>
<gene>
    <name evidence="2" type="ORF">ADN00_05790</name>
</gene>